<dbReference type="EC" id="2.7.11.1" evidence="4"/>
<dbReference type="InterPro" id="IPR017441">
    <property type="entry name" value="Protein_kinase_ATP_BS"/>
</dbReference>
<comment type="subcellular location">
    <subcellularLocation>
        <location evidence="1">Cell membrane</location>
    </subcellularLocation>
    <subcellularLocation>
        <location evidence="2">Membrane</location>
        <topology evidence="2">Single-pass type I membrane protein</topology>
    </subcellularLocation>
</comment>
<evidence type="ECO:0000256" key="4">
    <source>
        <dbReference type="ARBA" id="ARBA00012513"/>
    </source>
</evidence>
<dbReference type="InterPro" id="IPR000719">
    <property type="entry name" value="Prot_kinase_dom"/>
</dbReference>
<evidence type="ECO:0000256" key="14">
    <source>
        <dbReference type="ARBA" id="ARBA00022989"/>
    </source>
</evidence>
<comment type="caution">
    <text evidence="24">The sequence shown here is derived from an EMBL/GenBank/DDBJ whole genome shotgun (WGS) entry which is preliminary data.</text>
</comment>
<dbReference type="InterPro" id="IPR055414">
    <property type="entry name" value="LRR_R13L4/SHOC2-like"/>
</dbReference>
<keyword evidence="7" id="KW-0808">Transferase</keyword>
<dbReference type="SUPFAM" id="SSF56112">
    <property type="entry name" value="Protein kinase-like (PK-like)"/>
    <property type="match status" value="1"/>
</dbReference>
<feature type="signal peptide" evidence="22">
    <location>
        <begin position="1"/>
        <end position="23"/>
    </location>
</feature>
<reference evidence="24 25" key="1">
    <citation type="journal article" date="2021" name="Comput. Struct. Biotechnol. J.">
        <title>De novo genome assembly of the potent medicinal plant Rehmannia glutinosa using nanopore technology.</title>
        <authorList>
            <person name="Ma L."/>
            <person name="Dong C."/>
            <person name="Song C."/>
            <person name="Wang X."/>
            <person name="Zheng X."/>
            <person name="Niu Y."/>
            <person name="Chen S."/>
            <person name="Feng W."/>
        </authorList>
    </citation>
    <scope>NUCLEOTIDE SEQUENCE [LARGE SCALE GENOMIC DNA]</scope>
    <source>
        <strain evidence="24">DH-2019</strain>
    </source>
</reference>
<evidence type="ECO:0000259" key="23">
    <source>
        <dbReference type="PROSITE" id="PS50011"/>
    </source>
</evidence>
<keyword evidence="11 20" id="KW-0547">Nucleotide-binding</keyword>
<dbReference type="Gene3D" id="3.80.10.10">
    <property type="entry name" value="Ribonuclease Inhibitor"/>
    <property type="match status" value="5"/>
</dbReference>
<keyword evidence="17" id="KW-0325">Glycoprotein</keyword>
<feature type="domain" description="Protein kinase" evidence="23">
    <location>
        <begin position="695"/>
        <end position="961"/>
    </location>
</feature>
<comment type="catalytic activity">
    <reaction evidence="19">
        <text>L-seryl-[protein] + ATP = O-phospho-L-seryl-[protein] + ADP + H(+)</text>
        <dbReference type="Rhea" id="RHEA:17989"/>
        <dbReference type="Rhea" id="RHEA-COMP:9863"/>
        <dbReference type="Rhea" id="RHEA-COMP:11604"/>
        <dbReference type="ChEBI" id="CHEBI:15378"/>
        <dbReference type="ChEBI" id="CHEBI:29999"/>
        <dbReference type="ChEBI" id="CHEBI:30616"/>
        <dbReference type="ChEBI" id="CHEBI:83421"/>
        <dbReference type="ChEBI" id="CHEBI:456216"/>
        <dbReference type="EC" id="2.7.11.1"/>
    </reaction>
</comment>
<dbReference type="Pfam" id="PF08263">
    <property type="entry name" value="LRRNT_2"/>
    <property type="match status" value="1"/>
</dbReference>
<dbReference type="SUPFAM" id="SSF52047">
    <property type="entry name" value="RNI-like"/>
    <property type="match status" value="1"/>
</dbReference>
<evidence type="ECO:0000313" key="25">
    <source>
        <dbReference type="Proteomes" id="UP001318860"/>
    </source>
</evidence>
<evidence type="ECO:0000256" key="19">
    <source>
        <dbReference type="ARBA" id="ARBA00048679"/>
    </source>
</evidence>
<dbReference type="InterPro" id="IPR032675">
    <property type="entry name" value="LRR_dom_sf"/>
</dbReference>
<keyword evidence="15 21" id="KW-0472">Membrane</keyword>
<dbReference type="InterPro" id="IPR011009">
    <property type="entry name" value="Kinase-like_dom_sf"/>
</dbReference>
<evidence type="ECO:0000256" key="16">
    <source>
        <dbReference type="ARBA" id="ARBA00023170"/>
    </source>
</evidence>
<keyword evidence="6" id="KW-0433">Leucine-rich repeat</keyword>
<gene>
    <name evidence="24" type="ORF">DH2020_047449</name>
</gene>
<keyword evidence="8 21" id="KW-0812">Transmembrane</keyword>
<dbReference type="Pfam" id="PF00069">
    <property type="entry name" value="Pkinase"/>
    <property type="match status" value="1"/>
</dbReference>
<feature type="binding site" evidence="20">
    <location>
        <position position="729"/>
    </location>
    <ligand>
        <name>ATP</name>
        <dbReference type="ChEBI" id="CHEBI:30616"/>
    </ligand>
</feature>
<evidence type="ECO:0000256" key="10">
    <source>
        <dbReference type="ARBA" id="ARBA00022737"/>
    </source>
</evidence>
<dbReference type="Gene3D" id="1.10.510.10">
    <property type="entry name" value="Transferase(Phosphotransferase) domain 1"/>
    <property type="match status" value="1"/>
</dbReference>
<keyword evidence="13 20" id="KW-0067">ATP-binding</keyword>
<evidence type="ECO:0000256" key="13">
    <source>
        <dbReference type="ARBA" id="ARBA00022840"/>
    </source>
</evidence>
<evidence type="ECO:0000256" key="3">
    <source>
        <dbReference type="ARBA" id="ARBA00008684"/>
    </source>
</evidence>
<dbReference type="Proteomes" id="UP001318860">
    <property type="component" value="Unassembled WGS sequence"/>
</dbReference>
<dbReference type="PROSITE" id="PS00108">
    <property type="entry name" value="PROTEIN_KINASE_ST"/>
    <property type="match status" value="1"/>
</dbReference>
<dbReference type="InterPro" id="IPR051716">
    <property type="entry name" value="Plant_RL_S/T_kinase"/>
</dbReference>
<dbReference type="PROSITE" id="PS00107">
    <property type="entry name" value="PROTEIN_KINASE_ATP"/>
    <property type="match status" value="1"/>
</dbReference>
<evidence type="ECO:0000256" key="6">
    <source>
        <dbReference type="ARBA" id="ARBA00022614"/>
    </source>
</evidence>
<comment type="similarity">
    <text evidence="3">Belongs to the protein kinase superfamily. Ser/Thr protein kinase family.</text>
</comment>
<evidence type="ECO:0000256" key="5">
    <source>
        <dbReference type="ARBA" id="ARBA00022527"/>
    </source>
</evidence>
<evidence type="ECO:0000256" key="11">
    <source>
        <dbReference type="ARBA" id="ARBA00022741"/>
    </source>
</evidence>
<protein>
    <recommendedName>
        <fullName evidence="4">non-specific serine/threonine protein kinase</fullName>
        <ecNumber evidence="4">2.7.11.1</ecNumber>
    </recommendedName>
</protein>
<evidence type="ECO:0000256" key="20">
    <source>
        <dbReference type="PROSITE-ProRule" id="PRU10141"/>
    </source>
</evidence>
<dbReference type="EMBL" id="JABTTQ020003300">
    <property type="protein sequence ID" value="KAK6118814.1"/>
    <property type="molecule type" value="Genomic_DNA"/>
</dbReference>
<comment type="catalytic activity">
    <reaction evidence="18">
        <text>L-threonyl-[protein] + ATP = O-phospho-L-threonyl-[protein] + ADP + H(+)</text>
        <dbReference type="Rhea" id="RHEA:46608"/>
        <dbReference type="Rhea" id="RHEA-COMP:11060"/>
        <dbReference type="Rhea" id="RHEA-COMP:11605"/>
        <dbReference type="ChEBI" id="CHEBI:15378"/>
        <dbReference type="ChEBI" id="CHEBI:30013"/>
        <dbReference type="ChEBI" id="CHEBI:30616"/>
        <dbReference type="ChEBI" id="CHEBI:61977"/>
        <dbReference type="ChEBI" id="CHEBI:456216"/>
        <dbReference type="EC" id="2.7.11.1"/>
    </reaction>
</comment>
<name>A0ABR0U914_REHGL</name>
<keyword evidence="16" id="KW-0675">Receptor</keyword>
<dbReference type="SMART" id="SM00369">
    <property type="entry name" value="LRR_TYP"/>
    <property type="match status" value="5"/>
</dbReference>
<dbReference type="SUPFAM" id="SSF52058">
    <property type="entry name" value="L domain-like"/>
    <property type="match status" value="1"/>
</dbReference>
<dbReference type="InterPro" id="IPR001611">
    <property type="entry name" value="Leu-rich_rpt"/>
</dbReference>
<dbReference type="InterPro" id="IPR013210">
    <property type="entry name" value="LRR_N_plant-typ"/>
</dbReference>
<keyword evidence="5" id="KW-0723">Serine/threonine-protein kinase</keyword>
<dbReference type="InterPro" id="IPR003591">
    <property type="entry name" value="Leu-rich_rpt_typical-subtyp"/>
</dbReference>
<evidence type="ECO:0000256" key="8">
    <source>
        <dbReference type="ARBA" id="ARBA00022692"/>
    </source>
</evidence>
<keyword evidence="25" id="KW-1185">Reference proteome</keyword>
<dbReference type="PROSITE" id="PS50011">
    <property type="entry name" value="PROTEIN_KINASE_DOM"/>
    <property type="match status" value="1"/>
</dbReference>
<keyword evidence="14 21" id="KW-1133">Transmembrane helix</keyword>
<dbReference type="InterPro" id="IPR008271">
    <property type="entry name" value="Ser/Thr_kinase_AS"/>
</dbReference>
<dbReference type="Pfam" id="PF00560">
    <property type="entry name" value="LRR_1"/>
    <property type="match status" value="6"/>
</dbReference>
<evidence type="ECO:0000313" key="24">
    <source>
        <dbReference type="EMBL" id="KAK6118814.1"/>
    </source>
</evidence>
<keyword evidence="9 22" id="KW-0732">Signal</keyword>
<dbReference type="PANTHER" id="PTHR48053:SF165">
    <property type="entry name" value="RECEPTOR-LIKE PROTEIN KINASE 2 ISOFORM X2"/>
    <property type="match status" value="1"/>
</dbReference>
<evidence type="ECO:0000256" key="22">
    <source>
        <dbReference type="SAM" id="SignalP"/>
    </source>
</evidence>
<organism evidence="24 25">
    <name type="scientific">Rehmannia glutinosa</name>
    <name type="common">Chinese foxglove</name>
    <dbReference type="NCBI Taxonomy" id="99300"/>
    <lineage>
        <taxon>Eukaryota</taxon>
        <taxon>Viridiplantae</taxon>
        <taxon>Streptophyta</taxon>
        <taxon>Embryophyta</taxon>
        <taxon>Tracheophyta</taxon>
        <taxon>Spermatophyta</taxon>
        <taxon>Magnoliopsida</taxon>
        <taxon>eudicotyledons</taxon>
        <taxon>Gunneridae</taxon>
        <taxon>Pentapetalae</taxon>
        <taxon>asterids</taxon>
        <taxon>lamiids</taxon>
        <taxon>Lamiales</taxon>
        <taxon>Orobanchaceae</taxon>
        <taxon>Rehmannieae</taxon>
        <taxon>Rehmannia</taxon>
    </lineage>
</organism>
<evidence type="ECO:0000256" key="7">
    <source>
        <dbReference type="ARBA" id="ARBA00022679"/>
    </source>
</evidence>
<evidence type="ECO:0000256" key="17">
    <source>
        <dbReference type="ARBA" id="ARBA00023180"/>
    </source>
</evidence>
<evidence type="ECO:0000256" key="21">
    <source>
        <dbReference type="SAM" id="Phobius"/>
    </source>
</evidence>
<keyword evidence="10" id="KW-0677">Repeat</keyword>
<evidence type="ECO:0000256" key="9">
    <source>
        <dbReference type="ARBA" id="ARBA00022729"/>
    </source>
</evidence>
<dbReference type="Gene3D" id="3.30.200.20">
    <property type="entry name" value="Phosphorylase Kinase, domain 1"/>
    <property type="match status" value="1"/>
</dbReference>
<evidence type="ECO:0000256" key="2">
    <source>
        <dbReference type="ARBA" id="ARBA00004479"/>
    </source>
</evidence>
<sequence length="961" mass="106611">MLSKEITLFLLFLNICLFPTIFALNQEGLSLLTWLSTFNSSASASFFSSWNPTDQTPCKWDYIKCTDNEFVSEITITSIDLPTTFPTQILSFNFLKVLELSNGNLSGEIPSSMGNVSRNSRRNRNCTKLQQLELFDNQLVGRIPIQIGRLMALEIFRAGGNSGIDGEIPASISNCTMLSFLGLADTGITGQIPNSLGALKNLKTLSIYTANLTGDITPELGNCSSLENLFIYQNQISGEIPKEFGFLKNLKRLLLWQNNLRGEIPGDLGNCSRLIIIDFSLNFLSGEIPLSLQNIGTLEGLLLSDNHITGVIPQYIGNLSNLRQIELDNNNITGKIPSNIGLLKELTLFFAWQNQLQGEIPNELADCQKLQDLDLSNNFLTGPVPKSVFNLRNLTKLLLISNRLSGEIPTDIGNCSSLIRLRLGSNMLHGEIPSEIGMLGNLRFLELSENQFTGKIPPDIGNCKQLEMVDLHGNKLQGEIPLSFVSLLELNVLDLSMNEISGNIPESIGNLTSLNKLVLSGNDISGAIPQTLGVCKDLQLLDVSSNRLSGSIPDEIGHLQELDILLNLSVNFLTGPIRKAFRISQSLQTWTYLTTWSVPNTKFFQELPNGTFIGNEELCFSMNKCNTKKDIHRNLTILIVLIFIIALITVSAGTIFYNRAKYTIFKKNDEENGHQWTFIPFQKLNFSVDDVVSKLSDSNIVGRGCSGIVYRVEIPTMQVIAVKRLWPKKRGEIPQRDLFSAEITTLGSIRHKNIVRLLGCCDNGKTRLLLFDYISNGSLAGLLHEKKMILDWNARYNIIVGAAQGLAYLHHDCIPPIVHRDIKTNNILVGPLFEAFLADFGLAKLVSSSDSKSSDIVAGSYGYIAPEYGYSLKITEKSDVYSFGIVLLEVLTGMEPTDPQLPDGKHIVTWVYEEIRTKQKNLTSIIDQQLLLQSGTQTEEMFQVLGIALLCVNPSQMKDLQ</sequence>
<dbReference type="PANTHER" id="PTHR48053">
    <property type="entry name" value="LEUCINE RICH REPEAT FAMILY PROTEIN, EXPRESSED"/>
    <property type="match status" value="1"/>
</dbReference>
<dbReference type="Pfam" id="PF23598">
    <property type="entry name" value="LRR_14"/>
    <property type="match status" value="1"/>
</dbReference>
<evidence type="ECO:0000256" key="12">
    <source>
        <dbReference type="ARBA" id="ARBA00022777"/>
    </source>
</evidence>
<keyword evidence="12" id="KW-0418">Kinase</keyword>
<proteinExistence type="inferred from homology"/>
<evidence type="ECO:0000256" key="15">
    <source>
        <dbReference type="ARBA" id="ARBA00023136"/>
    </source>
</evidence>
<dbReference type="SMART" id="SM00220">
    <property type="entry name" value="S_TKc"/>
    <property type="match status" value="1"/>
</dbReference>
<evidence type="ECO:0000256" key="1">
    <source>
        <dbReference type="ARBA" id="ARBA00004236"/>
    </source>
</evidence>
<accession>A0ABR0U914</accession>
<feature type="transmembrane region" description="Helical" evidence="21">
    <location>
        <begin position="635"/>
        <end position="657"/>
    </location>
</feature>
<feature type="chain" id="PRO_5045672361" description="non-specific serine/threonine protein kinase" evidence="22">
    <location>
        <begin position="24"/>
        <end position="961"/>
    </location>
</feature>
<evidence type="ECO:0000256" key="18">
    <source>
        <dbReference type="ARBA" id="ARBA00047899"/>
    </source>
</evidence>